<dbReference type="SUPFAM" id="SSF51556">
    <property type="entry name" value="Metallo-dependent hydrolases"/>
    <property type="match status" value="1"/>
</dbReference>
<gene>
    <name evidence="2" type="ORF">CVO77_06705</name>
</gene>
<dbReference type="InterPro" id="IPR032466">
    <property type="entry name" value="Metal_Hydrolase"/>
</dbReference>
<dbReference type="GO" id="GO:0005829">
    <property type="term" value="C:cytosol"/>
    <property type="evidence" value="ECO:0007669"/>
    <property type="project" value="TreeGrafter"/>
</dbReference>
<sequence>MASHARRLIPALVAMLLAGCVTRPSFDVVIRHGTIYDGSGAAPVVGDVAIRGGRIAYVGAHAPGTARRTIDATGKAVAPGFINMLSWATESLLVDGRGLSDLRQGVTLEVMGEGSSMGPLTPMMAKALVAQQEEGIRYPVRWTTLGGYLDHVAAKGIAPNIASFVGAATAREMVLGEAAVDPDPAQLDAMRGVVRQAMDEGAMGVASALIYPPGAFAKTPELTALAEAAARCGGIYATHLRSEGDRFLESVDEAIAIGRAADVPVHFYHLKVGGRDNWPKMATAIARIEAARVAGLRVSADVYPYIASGTGLDASMPPWLFDGGIDAAIARLNDPATRRRVIAEMQGKGDWENVLRMAGPDKAVIAGVRTIALQPLVGRTLADIARERGVSPEEAAIELVVADHGRVDTIYETMSEDNLRAAIAWPFTAIGSDAPAIATEGAFLGSRVHPRTYGSFARVLGRYTRDEKRLSLAEVVRRMSGLPASILGLADRGLLRTGYHADIVLFDPRAIADHASFADPHHYATGVSDVFVNGIAALADGKPTGAASGRVVRGRGWKACPAR</sequence>
<dbReference type="OrthoDB" id="9766983at2"/>
<reference evidence="3" key="1">
    <citation type="submission" date="2017-11" db="EMBL/GenBank/DDBJ databases">
        <title>The complete genome sequence of Sphingopyxis pomeranensis sp. nov. strain WS5A3p.</title>
        <authorList>
            <person name="Kaminski M.A."/>
        </authorList>
    </citation>
    <scope>NUCLEOTIDE SEQUENCE [LARGE SCALE GENOMIC DNA]</scope>
    <source>
        <strain evidence="3">WS5A3p</strain>
    </source>
</reference>
<accession>A0A2S8B7A6</accession>
<proteinExistence type="predicted"/>
<keyword evidence="3" id="KW-1185">Reference proteome</keyword>
<dbReference type="EMBL" id="PHFW01000002">
    <property type="protein sequence ID" value="PQM28193.1"/>
    <property type="molecule type" value="Genomic_DNA"/>
</dbReference>
<dbReference type="Proteomes" id="UP000238954">
    <property type="component" value="Chromosome"/>
</dbReference>
<organism evidence="2 3">
    <name type="scientific">Sphingopyxis lindanitolerans</name>
    <dbReference type="NCBI Taxonomy" id="2054227"/>
    <lineage>
        <taxon>Bacteria</taxon>
        <taxon>Pseudomonadati</taxon>
        <taxon>Pseudomonadota</taxon>
        <taxon>Alphaproteobacteria</taxon>
        <taxon>Sphingomonadales</taxon>
        <taxon>Sphingomonadaceae</taxon>
        <taxon>Sphingopyxis</taxon>
    </lineage>
</organism>
<dbReference type="InterPro" id="IPR013108">
    <property type="entry name" value="Amidohydro_3"/>
</dbReference>
<dbReference type="InterPro" id="IPR023100">
    <property type="entry name" value="D-aminoacylase_insert_dom_sf"/>
</dbReference>
<dbReference type="PROSITE" id="PS51257">
    <property type="entry name" value="PROKAR_LIPOPROTEIN"/>
    <property type="match status" value="1"/>
</dbReference>
<dbReference type="SUPFAM" id="SSF51338">
    <property type="entry name" value="Composite domain of metallo-dependent hydrolases"/>
    <property type="match status" value="1"/>
</dbReference>
<comment type="caution">
    <text evidence="2">The sequence shown here is derived from an EMBL/GenBank/DDBJ whole genome shotgun (WGS) entry which is preliminary data.</text>
</comment>
<dbReference type="InterPro" id="IPR011059">
    <property type="entry name" value="Metal-dep_hydrolase_composite"/>
</dbReference>
<evidence type="ECO:0000313" key="2">
    <source>
        <dbReference type="EMBL" id="PQM28193.1"/>
    </source>
</evidence>
<name>A0A2S8B7A6_9SPHN</name>
<dbReference type="Gene3D" id="3.30.1490.130">
    <property type="entry name" value="D-aminoacylase. Domain 3"/>
    <property type="match status" value="1"/>
</dbReference>
<evidence type="ECO:0000313" key="3">
    <source>
        <dbReference type="Proteomes" id="UP000238954"/>
    </source>
</evidence>
<dbReference type="Pfam" id="PF07969">
    <property type="entry name" value="Amidohydro_3"/>
    <property type="match status" value="1"/>
</dbReference>
<dbReference type="InterPro" id="IPR050378">
    <property type="entry name" value="Metallo-dep_Hydrolases_sf"/>
</dbReference>
<dbReference type="RefSeq" id="WP_105998451.1">
    <property type="nucleotide sequence ID" value="NZ_CM009578.1"/>
</dbReference>
<dbReference type="PANTHER" id="PTHR11647">
    <property type="entry name" value="HYDRANTOINASE/DIHYDROPYRIMIDINASE FAMILY MEMBER"/>
    <property type="match status" value="1"/>
</dbReference>
<feature type="domain" description="Amidohydrolase 3" evidence="1">
    <location>
        <begin position="68"/>
        <end position="534"/>
    </location>
</feature>
<protein>
    <submittedName>
        <fullName evidence="2">Aminoacylase</fullName>
    </submittedName>
</protein>
<dbReference type="Gene3D" id="2.30.40.10">
    <property type="entry name" value="Urease, subunit C, domain 1"/>
    <property type="match status" value="1"/>
</dbReference>
<dbReference type="PANTHER" id="PTHR11647:SF1">
    <property type="entry name" value="COLLAPSIN RESPONSE MEDIATOR PROTEIN"/>
    <property type="match status" value="1"/>
</dbReference>
<dbReference type="AlphaFoldDB" id="A0A2S8B7A6"/>
<dbReference type="GO" id="GO:0016812">
    <property type="term" value="F:hydrolase activity, acting on carbon-nitrogen (but not peptide) bonds, in cyclic amides"/>
    <property type="evidence" value="ECO:0007669"/>
    <property type="project" value="TreeGrafter"/>
</dbReference>
<dbReference type="Gene3D" id="3.20.20.140">
    <property type="entry name" value="Metal-dependent hydrolases"/>
    <property type="match status" value="1"/>
</dbReference>
<evidence type="ECO:0000259" key="1">
    <source>
        <dbReference type="Pfam" id="PF07969"/>
    </source>
</evidence>
<dbReference type="GO" id="GO:0016811">
    <property type="term" value="F:hydrolase activity, acting on carbon-nitrogen (but not peptide) bonds, in linear amides"/>
    <property type="evidence" value="ECO:0007669"/>
    <property type="project" value="InterPro"/>
</dbReference>